<dbReference type="Proteomes" id="UP000019384">
    <property type="component" value="Unassembled WGS sequence"/>
</dbReference>
<dbReference type="HOGENOM" id="CLU_112567_1_1_1"/>
<accession>W6MLY4</accession>
<name>W6MLY4_9ASCO</name>
<organism evidence="2 3">
    <name type="scientific">Kuraishia capsulata CBS 1993</name>
    <dbReference type="NCBI Taxonomy" id="1382522"/>
    <lineage>
        <taxon>Eukaryota</taxon>
        <taxon>Fungi</taxon>
        <taxon>Dikarya</taxon>
        <taxon>Ascomycota</taxon>
        <taxon>Saccharomycotina</taxon>
        <taxon>Pichiomycetes</taxon>
        <taxon>Pichiales</taxon>
        <taxon>Pichiaceae</taxon>
        <taxon>Kuraishia</taxon>
    </lineage>
</organism>
<proteinExistence type="predicted"/>
<feature type="domain" description="CoA-binding" evidence="1">
    <location>
        <begin position="40"/>
        <end position="138"/>
    </location>
</feature>
<dbReference type="OrthoDB" id="5138418at2759"/>
<protein>
    <recommendedName>
        <fullName evidence="1">CoA-binding domain-containing protein</fullName>
    </recommendedName>
</protein>
<dbReference type="SUPFAM" id="SSF51735">
    <property type="entry name" value="NAD(P)-binding Rossmann-fold domains"/>
    <property type="match status" value="1"/>
</dbReference>
<reference evidence="2" key="1">
    <citation type="submission" date="2013-12" db="EMBL/GenBank/DDBJ databases">
        <authorList>
            <person name="Genoscope - CEA"/>
        </authorList>
    </citation>
    <scope>NUCLEOTIDE SEQUENCE</scope>
    <source>
        <strain evidence="2">CBS 1993</strain>
    </source>
</reference>
<keyword evidence="3" id="KW-1185">Reference proteome</keyword>
<dbReference type="RefSeq" id="XP_022457917.1">
    <property type="nucleotide sequence ID" value="XM_022604102.1"/>
</dbReference>
<reference evidence="2" key="2">
    <citation type="submission" date="2014-02" db="EMBL/GenBank/DDBJ databases">
        <title>Complete DNA sequence of /Kuraishia capsulata/ illustrates novel genomic features among budding yeasts (/Saccharomycotina/).</title>
        <authorList>
            <person name="Morales L."/>
            <person name="Noel B."/>
            <person name="Porcel B."/>
            <person name="Marcet-Houben M."/>
            <person name="Hullo M-F."/>
            <person name="Sacerdot C."/>
            <person name="Tekaia F."/>
            <person name="Leh-Louis V."/>
            <person name="Despons L."/>
            <person name="Khanna V."/>
            <person name="Aury J-M."/>
            <person name="Barbe V."/>
            <person name="Couloux A."/>
            <person name="Labadie K."/>
            <person name="Pelletier E."/>
            <person name="Souciet J-L."/>
            <person name="Boekhout T."/>
            <person name="Gabaldon T."/>
            <person name="Wincker P."/>
            <person name="Dujon B."/>
        </authorList>
    </citation>
    <scope>NUCLEOTIDE SEQUENCE</scope>
    <source>
        <strain evidence="2">CBS 1993</strain>
    </source>
</reference>
<gene>
    <name evidence="2" type="ORF">KUCA_T00001878001</name>
</gene>
<sequence>MQIGGAHPFAICRLPISCLYVHSSVAYFFHLITLIRMSSFFAESRRFLVVGASANPAKFGYKVLKWYVDRGLPATPINPTSNEILGQRCFGSVADAIASFPEKATVSVSVITPIAVTLETVKKLRPQAVKAIWFQPGSFDSEVIAFCEKNLGLVRGESLIYDDCILVSGDLLRSRL</sequence>
<dbReference type="STRING" id="1382522.W6MLY4"/>
<evidence type="ECO:0000313" key="3">
    <source>
        <dbReference type="Proteomes" id="UP000019384"/>
    </source>
</evidence>
<dbReference type="SMART" id="SM00881">
    <property type="entry name" value="CoA_binding"/>
    <property type="match status" value="1"/>
</dbReference>
<evidence type="ECO:0000259" key="1">
    <source>
        <dbReference type="SMART" id="SM00881"/>
    </source>
</evidence>
<dbReference type="Gene3D" id="3.40.50.720">
    <property type="entry name" value="NAD(P)-binding Rossmann-like Domain"/>
    <property type="match status" value="1"/>
</dbReference>
<dbReference type="PANTHER" id="PTHR33303:SF2">
    <property type="entry name" value="COA-BINDING DOMAIN-CONTAINING PROTEIN"/>
    <property type="match status" value="1"/>
</dbReference>
<dbReference type="EMBL" id="HG793126">
    <property type="protein sequence ID" value="CDK25907.1"/>
    <property type="molecule type" value="Genomic_DNA"/>
</dbReference>
<dbReference type="GeneID" id="34519305"/>
<dbReference type="InterPro" id="IPR003781">
    <property type="entry name" value="CoA-bd"/>
</dbReference>
<dbReference type="Pfam" id="PF13380">
    <property type="entry name" value="CoA_binding_2"/>
    <property type="match status" value="1"/>
</dbReference>
<dbReference type="AlphaFoldDB" id="W6MLY4"/>
<dbReference type="PANTHER" id="PTHR33303">
    <property type="entry name" value="CYTOPLASMIC PROTEIN-RELATED"/>
    <property type="match status" value="1"/>
</dbReference>
<evidence type="ECO:0000313" key="2">
    <source>
        <dbReference type="EMBL" id="CDK25907.1"/>
    </source>
</evidence>
<dbReference type="InterPro" id="IPR036291">
    <property type="entry name" value="NAD(P)-bd_dom_sf"/>
</dbReference>